<feature type="signal peptide" evidence="1">
    <location>
        <begin position="1"/>
        <end position="21"/>
    </location>
</feature>
<organism evidence="2 3">
    <name type="scientific">Sphingomonas lacunae</name>
    <dbReference type="NCBI Taxonomy" id="2698828"/>
    <lineage>
        <taxon>Bacteria</taxon>
        <taxon>Pseudomonadati</taxon>
        <taxon>Pseudomonadota</taxon>
        <taxon>Alphaproteobacteria</taxon>
        <taxon>Sphingomonadales</taxon>
        <taxon>Sphingomonadaceae</taxon>
        <taxon>Sphingomonas</taxon>
    </lineage>
</organism>
<evidence type="ECO:0000313" key="2">
    <source>
        <dbReference type="EMBL" id="QJQ32980.1"/>
    </source>
</evidence>
<gene>
    <name evidence="2" type="ORF">GV829_11450</name>
</gene>
<dbReference type="EMBL" id="CP053015">
    <property type="protein sequence ID" value="QJQ32980.1"/>
    <property type="molecule type" value="Genomic_DNA"/>
</dbReference>
<evidence type="ECO:0000313" key="3">
    <source>
        <dbReference type="Proteomes" id="UP000503018"/>
    </source>
</evidence>
<sequence length="165" mass="16991">MVRMALAGLVLCGLLVQPVQAQMHPLNGATTVTARGAEVRATLRLALGSRAQVRRDRQPIRLELMAGPNMRVADGAPIGRTAVLGGDGVRFSFSPGHSAEVALAGVPVFTRYANARVAAAENAEQGGGVNGWAIAGGAVLIGLGVAFLALEDAIDCNENGDYVCE</sequence>
<dbReference type="RefSeq" id="WP_169946785.1">
    <property type="nucleotide sequence ID" value="NZ_CP053015.1"/>
</dbReference>
<name>A0A6M4AX72_9SPHN</name>
<keyword evidence="1" id="KW-0732">Signal</keyword>
<proteinExistence type="predicted"/>
<keyword evidence="3" id="KW-1185">Reference proteome</keyword>
<accession>A0A6M4AX72</accession>
<feature type="chain" id="PRO_5026963414" evidence="1">
    <location>
        <begin position="22"/>
        <end position="165"/>
    </location>
</feature>
<dbReference type="Proteomes" id="UP000503018">
    <property type="component" value="Chromosome"/>
</dbReference>
<dbReference type="AlphaFoldDB" id="A0A6M4AX72"/>
<protein>
    <submittedName>
        <fullName evidence="2">Uncharacterized protein</fullName>
    </submittedName>
</protein>
<evidence type="ECO:0000256" key="1">
    <source>
        <dbReference type="SAM" id="SignalP"/>
    </source>
</evidence>
<dbReference type="KEGG" id="slan:GV829_11450"/>
<reference evidence="2 3" key="1">
    <citation type="submission" date="2020-01" db="EMBL/GenBank/DDBJ databases">
        <title>Sphingomonas sp. strain CSW-10.</title>
        <authorList>
            <person name="Chen W.-M."/>
        </authorList>
    </citation>
    <scope>NUCLEOTIDE SEQUENCE [LARGE SCALE GENOMIC DNA]</scope>
    <source>
        <strain evidence="2 3">CSW-10</strain>
    </source>
</reference>